<sequence length="130" mass="14898">MIEPIGPEAYFAIANVTLGALHEHTDKRQFKQQQKFAKIDSEISTWRTGYSAVCGGSLEDLLVREGLEVDEDGYVILNTEDSTLSQNSSKCYELCWDAWVGLCFEKICYQQQRKTFSNYDHVRHSTETHP</sequence>
<comment type="caution">
    <text evidence="1">The sequence shown here is derived from an EMBL/GenBank/DDBJ whole genome shotgun (WGS) entry which is preliminary data.</text>
</comment>
<name>A0ABR4AMA1_9LECA</name>
<evidence type="ECO:0000313" key="2">
    <source>
        <dbReference type="Proteomes" id="UP001590950"/>
    </source>
</evidence>
<keyword evidence="2" id="KW-1185">Reference proteome</keyword>
<accession>A0ABR4AMA1</accession>
<dbReference type="Proteomes" id="UP001590950">
    <property type="component" value="Unassembled WGS sequence"/>
</dbReference>
<evidence type="ECO:0000313" key="1">
    <source>
        <dbReference type="EMBL" id="KAL2046872.1"/>
    </source>
</evidence>
<gene>
    <name evidence="1" type="ORF">N7G274_000890</name>
</gene>
<proteinExistence type="predicted"/>
<organism evidence="1 2">
    <name type="scientific">Stereocaulon virgatum</name>
    <dbReference type="NCBI Taxonomy" id="373712"/>
    <lineage>
        <taxon>Eukaryota</taxon>
        <taxon>Fungi</taxon>
        <taxon>Dikarya</taxon>
        <taxon>Ascomycota</taxon>
        <taxon>Pezizomycotina</taxon>
        <taxon>Lecanoromycetes</taxon>
        <taxon>OSLEUM clade</taxon>
        <taxon>Lecanoromycetidae</taxon>
        <taxon>Lecanorales</taxon>
        <taxon>Lecanorineae</taxon>
        <taxon>Stereocaulaceae</taxon>
        <taxon>Stereocaulon</taxon>
    </lineage>
</organism>
<dbReference type="EMBL" id="JBEFKJ010000003">
    <property type="protein sequence ID" value="KAL2046872.1"/>
    <property type="molecule type" value="Genomic_DNA"/>
</dbReference>
<reference evidence="1 2" key="1">
    <citation type="submission" date="2024-09" db="EMBL/GenBank/DDBJ databases">
        <title>Rethinking Asexuality: The Enigmatic Case of Functional Sexual Genes in Lepraria (Stereocaulaceae).</title>
        <authorList>
            <person name="Doellman M."/>
            <person name="Sun Y."/>
            <person name="Barcenas-Pena A."/>
            <person name="Lumbsch H.T."/>
            <person name="Grewe F."/>
        </authorList>
    </citation>
    <scope>NUCLEOTIDE SEQUENCE [LARGE SCALE GENOMIC DNA]</scope>
    <source>
        <strain evidence="1 2">Mercado 3170</strain>
    </source>
</reference>
<protein>
    <submittedName>
        <fullName evidence="1">Uncharacterized protein</fullName>
    </submittedName>
</protein>